<dbReference type="Pfam" id="PF00201">
    <property type="entry name" value="UDPGT"/>
    <property type="match status" value="1"/>
</dbReference>
<evidence type="ECO:0000256" key="4">
    <source>
        <dbReference type="ARBA" id="ARBA00022679"/>
    </source>
</evidence>
<dbReference type="WBParaSite" id="scaffold10400_cov191.g14756">
    <property type="protein sequence ID" value="scaffold10400_cov191.g14756"/>
    <property type="gene ID" value="scaffold10400_cov191.g14756"/>
</dbReference>
<dbReference type="InterPro" id="IPR050271">
    <property type="entry name" value="UDP-glycosyltransferase"/>
</dbReference>
<dbReference type="PANTHER" id="PTHR48043">
    <property type="entry name" value="EG:EG0003.4 PROTEIN-RELATED"/>
    <property type="match status" value="1"/>
</dbReference>
<reference evidence="7" key="1">
    <citation type="submission" date="2022-11" db="UniProtKB">
        <authorList>
            <consortium name="WormBaseParasite"/>
        </authorList>
    </citation>
    <scope>IDENTIFICATION</scope>
</reference>
<evidence type="ECO:0000313" key="6">
    <source>
        <dbReference type="Proteomes" id="UP000887561"/>
    </source>
</evidence>
<dbReference type="SUPFAM" id="SSF53756">
    <property type="entry name" value="UDP-Glycosyltransferase/glycogen phosphorylase"/>
    <property type="match status" value="1"/>
</dbReference>
<dbReference type="Gene3D" id="3.40.50.2000">
    <property type="entry name" value="Glycogen Phosphorylase B"/>
    <property type="match status" value="1"/>
</dbReference>
<dbReference type="GO" id="GO:0015020">
    <property type="term" value="F:glucuronosyltransferase activity"/>
    <property type="evidence" value="ECO:0007669"/>
    <property type="project" value="UniProtKB-EC"/>
</dbReference>
<organism evidence="6 7">
    <name type="scientific">Meloidogyne javanica</name>
    <name type="common">Root-knot nematode worm</name>
    <dbReference type="NCBI Taxonomy" id="6303"/>
    <lineage>
        <taxon>Eukaryota</taxon>
        <taxon>Metazoa</taxon>
        <taxon>Ecdysozoa</taxon>
        <taxon>Nematoda</taxon>
        <taxon>Chromadorea</taxon>
        <taxon>Rhabditida</taxon>
        <taxon>Tylenchina</taxon>
        <taxon>Tylenchomorpha</taxon>
        <taxon>Tylenchoidea</taxon>
        <taxon>Meloidogynidae</taxon>
        <taxon>Meloidogyninae</taxon>
        <taxon>Meloidogyne</taxon>
        <taxon>Meloidogyne incognita group</taxon>
    </lineage>
</organism>
<comment type="similarity">
    <text evidence="1">Belongs to the UDP-glycosyltransferase family.</text>
</comment>
<dbReference type="Proteomes" id="UP000887561">
    <property type="component" value="Unplaced"/>
</dbReference>
<dbReference type="AlphaFoldDB" id="A0A915LEN1"/>
<evidence type="ECO:0000256" key="5">
    <source>
        <dbReference type="ARBA" id="ARBA00047475"/>
    </source>
</evidence>
<evidence type="ECO:0000256" key="3">
    <source>
        <dbReference type="ARBA" id="ARBA00022676"/>
    </source>
</evidence>
<evidence type="ECO:0000313" key="7">
    <source>
        <dbReference type="WBParaSite" id="scaffold10400_cov191.g14756"/>
    </source>
</evidence>
<name>A0A915LEN1_MELJA</name>
<keyword evidence="6" id="KW-1185">Reference proteome</keyword>
<keyword evidence="4" id="KW-0808">Transferase</keyword>
<dbReference type="EC" id="2.4.1.17" evidence="2"/>
<proteinExistence type="inferred from homology"/>
<keyword evidence="3" id="KW-0328">Glycosyltransferase</keyword>
<accession>A0A915LEN1</accession>
<protein>
    <recommendedName>
        <fullName evidence="2">glucuronosyltransferase</fullName>
        <ecNumber evidence="2">2.4.1.17</ecNumber>
    </recommendedName>
</protein>
<dbReference type="InterPro" id="IPR002213">
    <property type="entry name" value="UDP_glucos_trans"/>
</dbReference>
<dbReference type="PANTHER" id="PTHR48043:SF145">
    <property type="entry name" value="FI06409P-RELATED"/>
    <property type="match status" value="1"/>
</dbReference>
<evidence type="ECO:0000256" key="2">
    <source>
        <dbReference type="ARBA" id="ARBA00012544"/>
    </source>
</evidence>
<evidence type="ECO:0000256" key="1">
    <source>
        <dbReference type="ARBA" id="ARBA00009995"/>
    </source>
</evidence>
<sequence>MLVYTRSEGEAVESRNFQVIHVPINDEVLSEFETIDDYRDSGTYSSIGIYKEIITNENGILDWLQRDEYNNFKKYDIGIAEFNGMAGSFAVFEALGIEETFDVSCSIFLTAYLPFLGINVLDYQVPQYSSAKPGDWKNGIWLKDREENEREHKEKSGWLQEEFQEAPNLYNSLFKVKKIPKSIKKPSTLENLFNKVKYHFINQHPLIKFDNFPKHDKFVYIGGITVEDNELLIGGKQMVENESIYAGVPLICIPLAGDQMYIASIVEAKEVGIYLEYENLENSTECLRNALLQILNFDEYGNLNFN</sequence>
<comment type="catalytic activity">
    <reaction evidence="5">
        <text>glucuronate acceptor + UDP-alpha-D-glucuronate = acceptor beta-D-glucuronoside + UDP + H(+)</text>
        <dbReference type="Rhea" id="RHEA:21032"/>
        <dbReference type="ChEBI" id="CHEBI:15378"/>
        <dbReference type="ChEBI" id="CHEBI:58052"/>
        <dbReference type="ChEBI" id="CHEBI:58223"/>
        <dbReference type="ChEBI" id="CHEBI:132367"/>
        <dbReference type="ChEBI" id="CHEBI:132368"/>
        <dbReference type="EC" id="2.4.1.17"/>
    </reaction>
</comment>